<evidence type="ECO:0000313" key="11">
    <source>
        <dbReference type="EMBL" id="OGM27610.1"/>
    </source>
</evidence>
<evidence type="ECO:0000256" key="8">
    <source>
        <dbReference type="ARBA" id="ARBA00023196"/>
    </source>
</evidence>
<dbReference type="Gene3D" id="3.40.1380.10">
    <property type="match status" value="1"/>
</dbReference>
<comment type="function">
    <text evidence="1 10">Produces ATP from ADP in the presence of a proton gradient across the membrane. The gamma chain is believed to be important in regulating ATPase activity and the flow of protons through the CF(0) complex.</text>
</comment>
<sequence length="305" mass="33586">MANPKLIKKRVTSINNIKKITKALEMVSASKVQKAQTAALNAKPYARLIYELVNSLSGDIKLTEIPLMRVPDKSTSDLYIIVSTNRGLAGSLNTNLFKFLTIQLAKLSGRDNSFVTVGKKGRSFAVSSGRLLADFSEDKDLGSVVSAVTRLITDGFVDGEFGAVYIAYSEFINALKQEPRVKQLLPILKSTLLEEGEEHFDLYGKSAHLSSDSTSDLRYSYEPDPVEVLRMLLPFYLEIQVAESIYESSASEHSARMIAMKNATENATELSASLSLEYNKARQTLITGELSDITTALVSLPSHYE</sequence>
<gene>
    <name evidence="10" type="primary">atpG</name>
    <name evidence="11" type="ORF">A2628_02370</name>
</gene>
<dbReference type="CDD" id="cd12151">
    <property type="entry name" value="F1-ATPase_gamma"/>
    <property type="match status" value="1"/>
</dbReference>
<comment type="caution">
    <text evidence="11">The sequence shown here is derived from an EMBL/GenBank/DDBJ whole genome shotgun (WGS) entry which is preliminary data.</text>
</comment>
<evidence type="ECO:0000256" key="5">
    <source>
        <dbReference type="ARBA" id="ARBA00022781"/>
    </source>
</evidence>
<dbReference type="PANTHER" id="PTHR11693">
    <property type="entry name" value="ATP SYNTHASE GAMMA CHAIN"/>
    <property type="match status" value="1"/>
</dbReference>
<keyword evidence="8 10" id="KW-0139">CF(1)</keyword>
<dbReference type="EMBL" id="MGGL01000004">
    <property type="protein sequence ID" value="OGM27610.1"/>
    <property type="molecule type" value="Genomic_DNA"/>
</dbReference>
<keyword evidence="6 10" id="KW-0406">Ion transport</keyword>
<evidence type="ECO:0000256" key="10">
    <source>
        <dbReference type="HAMAP-Rule" id="MF_00815"/>
    </source>
</evidence>
<dbReference type="GO" id="GO:0042777">
    <property type="term" value="P:proton motive force-driven plasma membrane ATP synthesis"/>
    <property type="evidence" value="ECO:0007669"/>
    <property type="project" value="UniProtKB-UniRule"/>
</dbReference>
<dbReference type="InterPro" id="IPR000131">
    <property type="entry name" value="ATP_synth_F1_gsu"/>
</dbReference>
<comment type="subunit">
    <text evidence="10">F-type ATPases have 2 components, CF(1) - the catalytic core - and CF(0) - the membrane proton channel. CF(1) has five subunits: alpha(3), beta(3), gamma(1), delta(1), epsilon(1). CF(0) has three main subunits: a, b and c.</text>
</comment>
<dbReference type="PRINTS" id="PR00126">
    <property type="entry name" value="ATPASEGAMMA"/>
</dbReference>
<evidence type="ECO:0000256" key="3">
    <source>
        <dbReference type="ARBA" id="ARBA00007681"/>
    </source>
</evidence>
<evidence type="ECO:0000256" key="6">
    <source>
        <dbReference type="ARBA" id="ARBA00023065"/>
    </source>
</evidence>
<proteinExistence type="inferred from homology"/>
<name>A0A1F7YK83_9BACT</name>
<accession>A0A1F7YK83</accession>
<protein>
    <recommendedName>
        <fullName evidence="10">ATP synthase gamma chain</fullName>
    </recommendedName>
    <alternativeName>
        <fullName evidence="10">ATP synthase F1 sector gamma subunit</fullName>
    </alternativeName>
    <alternativeName>
        <fullName evidence="10">F-ATPase gamma subunit</fullName>
    </alternativeName>
</protein>
<dbReference type="Gene3D" id="1.10.287.80">
    <property type="entry name" value="ATP synthase, gamma subunit, helix hairpin domain"/>
    <property type="match status" value="1"/>
</dbReference>
<keyword evidence="5 10" id="KW-0375">Hydrogen ion transport</keyword>
<dbReference type="SUPFAM" id="SSF52943">
    <property type="entry name" value="ATP synthase (F1-ATPase), gamma subunit"/>
    <property type="match status" value="1"/>
</dbReference>
<dbReference type="AlphaFoldDB" id="A0A1F7YK83"/>
<organism evidence="11 12">
    <name type="scientific">Candidatus Woesebacteria bacterium RIFCSPHIGHO2_01_FULL_40_22</name>
    <dbReference type="NCBI Taxonomy" id="1802499"/>
    <lineage>
        <taxon>Bacteria</taxon>
        <taxon>Candidatus Woeseibacteriota</taxon>
    </lineage>
</organism>
<evidence type="ECO:0000256" key="1">
    <source>
        <dbReference type="ARBA" id="ARBA00003456"/>
    </source>
</evidence>
<evidence type="ECO:0000256" key="7">
    <source>
        <dbReference type="ARBA" id="ARBA00023136"/>
    </source>
</evidence>
<dbReference type="GO" id="GO:0046933">
    <property type="term" value="F:proton-transporting ATP synthase activity, rotational mechanism"/>
    <property type="evidence" value="ECO:0007669"/>
    <property type="project" value="UniProtKB-UniRule"/>
</dbReference>
<dbReference type="Proteomes" id="UP000179221">
    <property type="component" value="Unassembled WGS sequence"/>
</dbReference>
<dbReference type="HAMAP" id="MF_00815">
    <property type="entry name" value="ATP_synth_gamma_bact"/>
    <property type="match status" value="1"/>
</dbReference>
<comment type="similarity">
    <text evidence="3 10">Belongs to the ATPase gamma chain family.</text>
</comment>
<dbReference type="NCBIfam" id="TIGR01146">
    <property type="entry name" value="ATPsyn_F1gamma"/>
    <property type="match status" value="1"/>
</dbReference>
<comment type="subcellular location">
    <subcellularLocation>
        <location evidence="10">Cell membrane</location>
        <topology evidence="10">Peripheral membrane protein</topology>
    </subcellularLocation>
    <subcellularLocation>
        <location evidence="2">Membrane</location>
        <topology evidence="2">Peripheral membrane protein</topology>
    </subcellularLocation>
</comment>
<dbReference type="Pfam" id="PF00231">
    <property type="entry name" value="ATP-synt"/>
    <property type="match status" value="1"/>
</dbReference>
<keyword evidence="7 10" id="KW-0472">Membrane</keyword>
<evidence type="ECO:0000256" key="4">
    <source>
        <dbReference type="ARBA" id="ARBA00022448"/>
    </source>
</evidence>
<evidence type="ECO:0000256" key="9">
    <source>
        <dbReference type="ARBA" id="ARBA00023310"/>
    </source>
</evidence>
<keyword evidence="9 10" id="KW-0066">ATP synthesis</keyword>
<dbReference type="InterPro" id="IPR035968">
    <property type="entry name" value="ATP_synth_F1_ATPase_gsu"/>
</dbReference>
<keyword evidence="10" id="KW-1003">Cell membrane</keyword>
<reference evidence="11 12" key="1">
    <citation type="journal article" date="2016" name="Nat. Commun.">
        <title>Thousands of microbial genomes shed light on interconnected biogeochemical processes in an aquifer system.</title>
        <authorList>
            <person name="Anantharaman K."/>
            <person name="Brown C.T."/>
            <person name="Hug L.A."/>
            <person name="Sharon I."/>
            <person name="Castelle C.J."/>
            <person name="Probst A.J."/>
            <person name="Thomas B.C."/>
            <person name="Singh A."/>
            <person name="Wilkins M.J."/>
            <person name="Karaoz U."/>
            <person name="Brodie E.L."/>
            <person name="Williams K.H."/>
            <person name="Hubbard S.S."/>
            <person name="Banfield J.F."/>
        </authorList>
    </citation>
    <scope>NUCLEOTIDE SEQUENCE [LARGE SCALE GENOMIC DNA]</scope>
</reference>
<dbReference type="GO" id="GO:0045259">
    <property type="term" value="C:proton-transporting ATP synthase complex"/>
    <property type="evidence" value="ECO:0007669"/>
    <property type="project" value="UniProtKB-KW"/>
</dbReference>
<dbReference type="GO" id="GO:0005524">
    <property type="term" value="F:ATP binding"/>
    <property type="evidence" value="ECO:0007669"/>
    <property type="project" value="UniProtKB-UniRule"/>
</dbReference>
<keyword evidence="4 10" id="KW-0813">Transport</keyword>
<evidence type="ECO:0000313" key="12">
    <source>
        <dbReference type="Proteomes" id="UP000179221"/>
    </source>
</evidence>
<dbReference type="GO" id="GO:0005886">
    <property type="term" value="C:plasma membrane"/>
    <property type="evidence" value="ECO:0007669"/>
    <property type="project" value="UniProtKB-SubCell"/>
</dbReference>
<evidence type="ECO:0000256" key="2">
    <source>
        <dbReference type="ARBA" id="ARBA00004170"/>
    </source>
</evidence>
<dbReference type="PANTHER" id="PTHR11693:SF22">
    <property type="entry name" value="ATP SYNTHASE SUBUNIT GAMMA, MITOCHONDRIAL"/>
    <property type="match status" value="1"/>
</dbReference>